<dbReference type="InterPro" id="IPR020845">
    <property type="entry name" value="AMP-binding_CS"/>
</dbReference>
<dbReference type="SUPFAM" id="SSF56801">
    <property type="entry name" value="Acetyl-CoA synthetase-like"/>
    <property type="match status" value="1"/>
</dbReference>
<protein>
    <recommendedName>
        <fullName evidence="8">AMP-dependent synthetase/ligase domain-containing protein</fullName>
    </recommendedName>
</protein>
<evidence type="ECO:0000256" key="2">
    <source>
        <dbReference type="ARBA" id="ARBA00022598"/>
    </source>
</evidence>
<evidence type="ECO:0000256" key="3">
    <source>
        <dbReference type="ARBA" id="ARBA00022832"/>
    </source>
</evidence>
<dbReference type="InterPro" id="IPR000873">
    <property type="entry name" value="AMP-dep_synth/lig_dom"/>
</dbReference>
<dbReference type="GO" id="GO:0006631">
    <property type="term" value="P:fatty acid metabolic process"/>
    <property type="evidence" value="ECO:0007669"/>
    <property type="project" value="UniProtKB-KW"/>
</dbReference>
<organism evidence="7">
    <name type="scientific">marine sediment metagenome</name>
    <dbReference type="NCBI Taxonomy" id="412755"/>
    <lineage>
        <taxon>unclassified sequences</taxon>
        <taxon>metagenomes</taxon>
        <taxon>ecological metagenomes</taxon>
    </lineage>
</organism>
<evidence type="ECO:0000313" key="7">
    <source>
        <dbReference type="EMBL" id="KKN51609.1"/>
    </source>
</evidence>
<dbReference type="Gene3D" id="3.40.50.12780">
    <property type="entry name" value="N-terminal domain of ligase-like"/>
    <property type="match status" value="1"/>
</dbReference>
<comment type="similarity">
    <text evidence="1">Belongs to the ATP-dependent AMP-binding enzyme family.</text>
</comment>
<keyword evidence="3" id="KW-0276">Fatty acid metabolism</keyword>
<dbReference type="InterPro" id="IPR025110">
    <property type="entry name" value="AMP-bd_C"/>
</dbReference>
<dbReference type="Pfam" id="PF13193">
    <property type="entry name" value="AMP-binding_C"/>
    <property type="match status" value="1"/>
</dbReference>
<accession>A0A0F9R9U2</accession>
<proteinExistence type="inferred from homology"/>
<evidence type="ECO:0000259" key="5">
    <source>
        <dbReference type="Pfam" id="PF00501"/>
    </source>
</evidence>
<evidence type="ECO:0000256" key="4">
    <source>
        <dbReference type="ARBA" id="ARBA00023098"/>
    </source>
</evidence>
<feature type="domain" description="AMP-dependent synthetase/ligase" evidence="5">
    <location>
        <begin position="28"/>
        <end position="421"/>
    </location>
</feature>
<keyword evidence="4" id="KW-0443">Lipid metabolism</keyword>
<dbReference type="PANTHER" id="PTHR43859">
    <property type="entry name" value="ACYL-ACTIVATING ENZYME"/>
    <property type="match status" value="1"/>
</dbReference>
<dbReference type="GO" id="GO:0016874">
    <property type="term" value="F:ligase activity"/>
    <property type="evidence" value="ECO:0007669"/>
    <property type="project" value="UniProtKB-KW"/>
</dbReference>
<feature type="domain" description="AMP-binding enzyme C-terminal" evidence="6">
    <location>
        <begin position="472"/>
        <end position="552"/>
    </location>
</feature>
<dbReference type="Gene3D" id="3.30.300.30">
    <property type="match status" value="1"/>
</dbReference>
<dbReference type="InterPro" id="IPR045851">
    <property type="entry name" value="AMP-bd_C_sf"/>
</dbReference>
<dbReference type="PROSITE" id="PS00455">
    <property type="entry name" value="AMP_BINDING"/>
    <property type="match status" value="1"/>
</dbReference>
<comment type="caution">
    <text evidence="7">The sequence shown here is derived from an EMBL/GenBank/DDBJ whole genome shotgun (WGS) entry which is preliminary data.</text>
</comment>
<dbReference type="InterPro" id="IPR042099">
    <property type="entry name" value="ANL_N_sf"/>
</dbReference>
<sequence>MENRTYPEFSSHYPLLLTTFMKRPVKIYPNEIGVVYRNHVTRDYHRFTWLEWYNRTCRLANALNTLGVKPGKPDMPGDRIATMAFNTHRHLELYYAAPCSGAMLHPINIRLAPDHIIFTINHAEDKVIFFDDLLLPLVEKIYDKIKDTVKMFVYMSDKPGLPDTKIENLYEYEELLKQESDEFEWPYLNEDNYATLCYTTGTTGLPKGVMFTHRALYIFTLHVIAYGGFSNDPSYVHLGENRIPLMITPLFHIHGWGTPFSQVFLAAKIVLPGTFTVEGFCELVQVEKVTSVGVVPTILALLLEYKDIDKYDLSSLVQVGVGGGALPLGLKTKIEKKIPGFTASSGYGMTETAPTTVTAFTKKYMKNWPKDKLDEVRVKTGLPLPGLEVEVVDEDGKSIPHDNKTLGQIVIRGPWVMEKYYKNPEKTAAVWYDGWFHTGDLAKVDEEDFIVIADRMSDIIRSGAEMVPTVLLENLVAMADFVLEATVVGVPDEVWGEKAMAVVKLVPNSNNNEADLIEFLKKEGVDKGKITNWMLPKLVAIVDEIPRTSVGKFNKIEIRKNLDKFLAKAKDIKQT</sequence>
<evidence type="ECO:0008006" key="8">
    <source>
        <dbReference type="Google" id="ProtNLM"/>
    </source>
</evidence>
<keyword evidence="2" id="KW-0436">Ligase</keyword>
<dbReference type="NCBIfam" id="NF004837">
    <property type="entry name" value="PRK06187.1"/>
    <property type="match status" value="1"/>
</dbReference>
<evidence type="ECO:0000259" key="6">
    <source>
        <dbReference type="Pfam" id="PF13193"/>
    </source>
</evidence>
<gene>
    <name evidence="7" type="ORF">LCGC14_0621000</name>
</gene>
<reference evidence="7" key="1">
    <citation type="journal article" date="2015" name="Nature">
        <title>Complex archaea that bridge the gap between prokaryotes and eukaryotes.</title>
        <authorList>
            <person name="Spang A."/>
            <person name="Saw J.H."/>
            <person name="Jorgensen S.L."/>
            <person name="Zaremba-Niedzwiedzka K."/>
            <person name="Martijn J."/>
            <person name="Lind A.E."/>
            <person name="van Eijk R."/>
            <person name="Schleper C."/>
            <person name="Guy L."/>
            <person name="Ettema T.J."/>
        </authorList>
    </citation>
    <scope>NUCLEOTIDE SEQUENCE</scope>
</reference>
<dbReference type="AlphaFoldDB" id="A0A0F9R9U2"/>
<name>A0A0F9R9U2_9ZZZZ</name>
<dbReference type="PANTHER" id="PTHR43859:SF4">
    <property type="entry name" value="BUTANOATE--COA LIGASE AAE1-RELATED"/>
    <property type="match status" value="1"/>
</dbReference>
<dbReference type="Pfam" id="PF00501">
    <property type="entry name" value="AMP-binding"/>
    <property type="match status" value="1"/>
</dbReference>
<evidence type="ECO:0000256" key="1">
    <source>
        <dbReference type="ARBA" id="ARBA00006432"/>
    </source>
</evidence>
<dbReference type="EMBL" id="LAZR01001056">
    <property type="protein sequence ID" value="KKN51609.1"/>
    <property type="molecule type" value="Genomic_DNA"/>
</dbReference>